<geneLocation type="chloroplast" evidence="1"/>
<keyword evidence="1" id="KW-0150">Chloroplast</keyword>
<organism evidence="1">
    <name type="scientific">Pinus koraiensis</name>
    <name type="common">Korean pine</name>
    <dbReference type="NCBI Taxonomy" id="88728"/>
    <lineage>
        <taxon>Eukaryota</taxon>
        <taxon>Viridiplantae</taxon>
        <taxon>Streptophyta</taxon>
        <taxon>Embryophyta</taxon>
        <taxon>Tracheophyta</taxon>
        <taxon>Spermatophyta</taxon>
        <taxon>Pinopsida</taxon>
        <taxon>Pinidae</taxon>
        <taxon>Conifers I</taxon>
        <taxon>Pinales</taxon>
        <taxon>Pinaceae</taxon>
        <taxon>Pinus</taxon>
        <taxon>Pinus subgen. Strobus</taxon>
    </lineage>
</organism>
<proteinExistence type="predicted"/>
<dbReference type="RefSeq" id="YP_001152070.1">
    <property type="nucleotide sequence ID" value="NC_004677.2"/>
</dbReference>
<reference evidence="1" key="1">
    <citation type="submission" date="2007-04" db="EMBL/GenBank/DDBJ databases">
        <authorList>
            <person name="Noh E.W."/>
            <person name="Lee J.S."/>
            <person name="Choi Y.I."/>
            <person name="Han M.S."/>
            <person name="Yi Y.S."/>
            <person name="Han S.U."/>
        </authorList>
    </citation>
    <scope>NUCLEOTIDE SEQUENCE</scope>
</reference>
<name>A4QMK7_PINKO</name>
<dbReference type="EMBL" id="AY228468">
    <property type="protein sequence ID" value="ABP35316.1"/>
    <property type="molecule type" value="Genomic_DNA"/>
</dbReference>
<dbReference type="GeneID" id="5048383"/>
<dbReference type="AlphaFoldDB" id="A4QMK7"/>
<sequence length="41" mass="5080">MFQLIFPLMQFPLPMDKYFYRPIYSMPGSDLLLMWVFPYLE</sequence>
<keyword evidence="1" id="KW-0934">Plastid</keyword>
<evidence type="ECO:0000313" key="1">
    <source>
        <dbReference type="EMBL" id="ABP35316.1"/>
    </source>
</evidence>
<accession>A4QMK7</accession>
<protein>
    <submittedName>
        <fullName evidence="1">ORF41b</fullName>
    </submittedName>
</protein>